<keyword evidence="1" id="KW-0812">Transmembrane</keyword>
<dbReference type="AlphaFoldDB" id="A0A5C4RE88"/>
<keyword evidence="1" id="KW-1133">Transmembrane helix</keyword>
<name>A0A5C4RE88_PHOLU</name>
<comment type="caution">
    <text evidence="2">The sequence shown here is derived from an EMBL/GenBank/DDBJ whole genome shotgun (WGS) entry which is preliminary data.</text>
</comment>
<dbReference type="RefSeq" id="WP_139656664.1">
    <property type="nucleotide sequence ID" value="NZ_CAWOQH010000169.1"/>
</dbReference>
<evidence type="ECO:0000313" key="2">
    <source>
        <dbReference type="EMBL" id="TNH42276.1"/>
    </source>
</evidence>
<dbReference type="EMBL" id="SBIJ01000042">
    <property type="protein sequence ID" value="TNH42276.1"/>
    <property type="molecule type" value="Genomic_DNA"/>
</dbReference>
<feature type="transmembrane region" description="Helical" evidence="1">
    <location>
        <begin position="39"/>
        <end position="58"/>
    </location>
</feature>
<organism evidence="2 3">
    <name type="scientific">Photorhabdus luminescens subsp. sonorensis</name>
    <dbReference type="NCBI Taxonomy" id="1173677"/>
    <lineage>
        <taxon>Bacteria</taxon>
        <taxon>Pseudomonadati</taxon>
        <taxon>Pseudomonadota</taxon>
        <taxon>Gammaproteobacteria</taxon>
        <taxon>Enterobacterales</taxon>
        <taxon>Morganellaceae</taxon>
        <taxon>Photorhabdus</taxon>
    </lineage>
</organism>
<reference evidence="2 3" key="1">
    <citation type="submission" date="2019-01" db="EMBL/GenBank/DDBJ databases">
        <title>Draft genome assembly of Photorhabdus luminescens subsp. sonorensis Caborca.</title>
        <authorList>
            <person name="Duong D.A."/>
            <person name="Espinosa-Artiles P."/>
            <person name="Orozco R.A."/>
            <person name="Molnar I."/>
            <person name="Stock P."/>
        </authorList>
    </citation>
    <scope>NUCLEOTIDE SEQUENCE [LARGE SCALE GENOMIC DNA]</scope>
    <source>
        <strain evidence="2 3">Caborca</strain>
    </source>
</reference>
<sequence>MTKLALSILLYLACFYAVGYGAGYITGGVTWRTLYMLERIITVALFAFIPVFIFAVLLKASKGQGITKSLSVAAINIIPSAIALLVGFTDAVTREFLTYFLG</sequence>
<dbReference type="Proteomes" id="UP000307592">
    <property type="component" value="Unassembled WGS sequence"/>
</dbReference>
<evidence type="ECO:0000313" key="3">
    <source>
        <dbReference type="Proteomes" id="UP000307592"/>
    </source>
</evidence>
<gene>
    <name evidence="2" type="ORF">EP164_17890</name>
</gene>
<protein>
    <submittedName>
        <fullName evidence="2">Uncharacterized protein</fullName>
    </submittedName>
</protein>
<accession>A0A5C4RE88</accession>
<evidence type="ECO:0000256" key="1">
    <source>
        <dbReference type="SAM" id="Phobius"/>
    </source>
</evidence>
<keyword evidence="1" id="KW-0472">Membrane</keyword>
<feature type="transmembrane region" description="Helical" evidence="1">
    <location>
        <begin position="70"/>
        <end position="89"/>
    </location>
</feature>
<proteinExistence type="predicted"/>